<evidence type="ECO:0000259" key="12">
    <source>
        <dbReference type="Pfam" id="PF07715"/>
    </source>
</evidence>
<dbReference type="InterPro" id="IPR036942">
    <property type="entry name" value="Beta-barrel_TonB_sf"/>
</dbReference>
<comment type="caution">
    <text evidence="13">The sequence shown here is derived from an EMBL/GenBank/DDBJ whole genome shotgun (WGS) entry which is preliminary data.</text>
</comment>
<evidence type="ECO:0000256" key="9">
    <source>
        <dbReference type="RuleBase" id="RU003357"/>
    </source>
</evidence>
<name>A0A562UHB0_9SPHI</name>
<dbReference type="InterPro" id="IPR039426">
    <property type="entry name" value="TonB-dep_rcpt-like"/>
</dbReference>
<evidence type="ECO:0000256" key="2">
    <source>
        <dbReference type="ARBA" id="ARBA00022448"/>
    </source>
</evidence>
<gene>
    <name evidence="13" type="ORF">JN11_00498</name>
</gene>
<dbReference type="Pfam" id="PF07715">
    <property type="entry name" value="Plug"/>
    <property type="match status" value="1"/>
</dbReference>
<evidence type="ECO:0000256" key="8">
    <source>
        <dbReference type="PROSITE-ProRule" id="PRU01360"/>
    </source>
</evidence>
<dbReference type="Gene3D" id="2.60.40.1120">
    <property type="entry name" value="Carboxypeptidase-like, regulatory domain"/>
    <property type="match status" value="1"/>
</dbReference>
<dbReference type="GO" id="GO:0009279">
    <property type="term" value="C:cell outer membrane"/>
    <property type="evidence" value="ECO:0007669"/>
    <property type="project" value="UniProtKB-SubCell"/>
</dbReference>
<organism evidence="13 14">
    <name type="scientific">Mucilaginibacter frigoritolerans</name>
    <dbReference type="NCBI Taxonomy" id="652788"/>
    <lineage>
        <taxon>Bacteria</taxon>
        <taxon>Pseudomonadati</taxon>
        <taxon>Bacteroidota</taxon>
        <taxon>Sphingobacteriia</taxon>
        <taxon>Sphingobacteriales</taxon>
        <taxon>Sphingobacteriaceae</taxon>
        <taxon>Mucilaginibacter</taxon>
    </lineage>
</organism>
<keyword evidence="13" id="KW-0675">Receptor</keyword>
<evidence type="ECO:0000256" key="3">
    <source>
        <dbReference type="ARBA" id="ARBA00022452"/>
    </source>
</evidence>
<dbReference type="SUPFAM" id="SSF49464">
    <property type="entry name" value="Carboxypeptidase regulatory domain-like"/>
    <property type="match status" value="1"/>
</dbReference>
<reference evidence="13 14" key="1">
    <citation type="submission" date="2019-07" db="EMBL/GenBank/DDBJ databases">
        <title>Genomic Encyclopedia of Archaeal and Bacterial Type Strains, Phase II (KMG-II): from individual species to whole genera.</title>
        <authorList>
            <person name="Goeker M."/>
        </authorList>
    </citation>
    <scope>NUCLEOTIDE SEQUENCE [LARGE SCALE GENOMIC DNA]</scope>
    <source>
        <strain evidence="13 14">ATCC BAA-1854</strain>
    </source>
</reference>
<dbReference type="Gene3D" id="2.40.170.20">
    <property type="entry name" value="TonB-dependent receptor, beta-barrel domain"/>
    <property type="match status" value="1"/>
</dbReference>
<keyword evidence="7 8" id="KW-0998">Cell outer membrane</keyword>
<dbReference type="Pfam" id="PF13715">
    <property type="entry name" value="CarbopepD_reg_2"/>
    <property type="match status" value="1"/>
</dbReference>
<dbReference type="InterPro" id="IPR037066">
    <property type="entry name" value="Plug_dom_sf"/>
</dbReference>
<dbReference type="InterPro" id="IPR000531">
    <property type="entry name" value="Beta-barrel_TonB"/>
</dbReference>
<dbReference type="Proteomes" id="UP000317010">
    <property type="component" value="Unassembled WGS sequence"/>
</dbReference>
<accession>A0A562UHB0</accession>
<protein>
    <submittedName>
        <fullName evidence="13">Iron complex outermembrane receptor protein</fullName>
    </submittedName>
</protein>
<comment type="subcellular location">
    <subcellularLocation>
        <location evidence="1 8">Cell outer membrane</location>
        <topology evidence="1 8">Multi-pass membrane protein</topology>
    </subcellularLocation>
</comment>
<dbReference type="InterPro" id="IPR018247">
    <property type="entry name" value="EF_Hand_1_Ca_BS"/>
</dbReference>
<evidence type="ECO:0000256" key="4">
    <source>
        <dbReference type="ARBA" id="ARBA00022692"/>
    </source>
</evidence>
<dbReference type="AlphaFoldDB" id="A0A562UHB0"/>
<sequence>MLFQQHNKPIVAGTNCLFLITKQKKYMRKNYLKKYVLLCAFMMISVIVFAQSGSIKGKVVDENNQPLPGAAVSIDGTTIGSPTDLNGNFTITGIKSGNYTLTAKFLGYVDLKKTVTVTTSAITINFGLQPQSTGLNEVVVIGYGTEKKKDLTGAIATVTAKDFNQGAITTPEQLIQGKVAGVSIISNSGAPGSGSQILIRGGASVNGSNQPLIVIDGVPLDAGRNADGTSRISGVADPLSLINPNDIASFSILKDASAAAIYGNRASNGVIIITTKKGQSGKPQINFSTQFSVGKLTKEASVLSANQFRTYVKSQATAPGDTTYLNQLGTANTDWQKQIYQTSVSTDNNLSISGTAGKLPYRISVGYTDDDGILKTSSLERYTSNINLSPSLFTDHLKINFNFLGSQVKQRFANQGAIGSAASFNPTDPVYSGNSAYGGFYEVLSPTSTNPENLNTLATRNPLGLLEEENNRSTVYRAITSLALDYKLHFFPDLHANVNLAYDGSNGQGYDIIPASAASQYPGTADANGVLQRGKDSKYKGVTGNSTLEGYLSYAHDFKSIKSHVDAVAGYSTQTYSITNTNYLTYFSNGEVQPNSAFNYPTDLQKSELASLYARVNYSYDSKYLLTGTIREDVSTRFAPGIRTGYFPSVAGAWVISNEDFLKGNTTLSNLKFRLEYGVTGNQDGIGNYDYLSPYSLGNRSAEYEFGNGTYFQVYRPGAFYPGRTWESTATTNAAFDYGFLNDRITGSLDLYFRKTKNLLATINEPAGSNFGNQIVANVGNMQDKGLEFSVNVKIIDTKDLSWTASVNATVDRNKITNLTSIPNPNFPGNQVGGISGGIGTTIQIDQVGYAKNSFYTYQQVYGADGKPLDGVFVDKNGDGQITSSDLSVAHSPDPQEYYGISSELRFKKISFGFSARANVGNYVYNNIYSATGFRSNFINPISLYNGSTNVLQTGFSGLNASNEYLSDYFVQNASFFRMDNMHVGYNFGKVFKNTGDLRISGSVNNVFIITQYKGVDPEVTNGIDNNLYPRPRTYILGLNLSL</sequence>
<evidence type="ECO:0000256" key="10">
    <source>
        <dbReference type="SAM" id="Phobius"/>
    </source>
</evidence>
<evidence type="ECO:0000313" key="13">
    <source>
        <dbReference type="EMBL" id="TWJ04777.1"/>
    </source>
</evidence>
<dbReference type="EMBL" id="VLLI01000001">
    <property type="protein sequence ID" value="TWJ04777.1"/>
    <property type="molecule type" value="Genomic_DNA"/>
</dbReference>
<keyword evidence="6 8" id="KW-0472">Membrane</keyword>
<dbReference type="PROSITE" id="PS52016">
    <property type="entry name" value="TONB_DEPENDENT_REC_3"/>
    <property type="match status" value="1"/>
</dbReference>
<proteinExistence type="inferred from homology"/>
<dbReference type="InterPro" id="IPR023996">
    <property type="entry name" value="TonB-dep_OMP_SusC/RagA"/>
</dbReference>
<dbReference type="NCBIfam" id="TIGR04056">
    <property type="entry name" value="OMP_RagA_SusC"/>
    <property type="match status" value="1"/>
</dbReference>
<dbReference type="InterPro" id="IPR008969">
    <property type="entry name" value="CarboxyPept-like_regulatory"/>
</dbReference>
<dbReference type="Gene3D" id="2.170.130.10">
    <property type="entry name" value="TonB-dependent receptor, plug domain"/>
    <property type="match status" value="1"/>
</dbReference>
<dbReference type="PROSITE" id="PS00018">
    <property type="entry name" value="EF_HAND_1"/>
    <property type="match status" value="1"/>
</dbReference>
<dbReference type="InterPro" id="IPR012910">
    <property type="entry name" value="Plug_dom"/>
</dbReference>
<feature type="domain" description="TonB-dependent receptor plug" evidence="12">
    <location>
        <begin position="147"/>
        <end position="270"/>
    </location>
</feature>
<dbReference type="SUPFAM" id="SSF56935">
    <property type="entry name" value="Porins"/>
    <property type="match status" value="1"/>
</dbReference>
<comment type="similarity">
    <text evidence="8 9">Belongs to the TonB-dependent receptor family.</text>
</comment>
<feature type="transmembrane region" description="Helical" evidence="10">
    <location>
        <begin position="35"/>
        <end position="55"/>
    </location>
</feature>
<evidence type="ECO:0000313" key="14">
    <source>
        <dbReference type="Proteomes" id="UP000317010"/>
    </source>
</evidence>
<evidence type="ECO:0000256" key="6">
    <source>
        <dbReference type="ARBA" id="ARBA00023136"/>
    </source>
</evidence>
<keyword evidence="2 8" id="KW-0813">Transport</keyword>
<evidence type="ECO:0000256" key="1">
    <source>
        <dbReference type="ARBA" id="ARBA00004571"/>
    </source>
</evidence>
<keyword evidence="5 9" id="KW-0798">TonB box</keyword>
<dbReference type="Pfam" id="PF00593">
    <property type="entry name" value="TonB_dep_Rec_b-barrel"/>
    <property type="match status" value="1"/>
</dbReference>
<evidence type="ECO:0000259" key="11">
    <source>
        <dbReference type="Pfam" id="PF00593"/>
    </source>
</evidence>
<keyword evidence="10" id="KW-1133">Transmembrane helix</keyword>
<evidence type="ECO:0000256" key="5">
    <source>
        <dbReference type="ARBA" id="ARBA00023077"/>
    </source>
</evidence>
<dbReference type="NCBIfam" id="TIGR04057">
    <property type="entry name" value="SusC_RagA_signa"/>
    <property type="match status" value="1"/>
</dbReference>
<evidence type="ECO:0000256" key="7">
    <source>
        <dbReference type="ARBA" id="ARBA00023237"/>
    </source>
</evidence>
<dbReference type="InterPro" id="IPR023997">
    <property type="entry name" value="TonB-dep_OMP_SusC/RagA_CS"/>
</dbReference>
<keyword evidence="4 8" id="KW-0812">Transmembrane</keyword>
<keyword evidence="14" id="KW-1185">Reference proteome</keyword>
<keyword evidence="3 8" id="KW-1134">Transmembrane beta strand</keyword>
<feature type="domain" description="TonB-dependent receptor-like beta-barrel" evidence="11">
    <location>
        <begin position="437"/>
        <end position="836"/>
    </location>
</feature>